<dbReference type="OMA" id="SHGNCDL"/>
<dbReference type="EnsemblPlants" id="KQL07701">
    <property type="protein sequence ID" value="KQL07701"/>
    <property type="gene ID" value="SETIT_004225mg"/>
</dbReference>
<reference evidence="2" key="2">
    <citation type="submission" date="2018-08" db="UniProtKB">
        <authorList>
            <consortium name="EnsemblPlants"/>
        </authorList>
    </citation>
    <scope>IDENTIFICATION</scope>
    <source>
        <strain evidence="2">Yugu1</strain>
    </source>
</reference>
<dbReference type="InParanoid" id="K3XQN8"/>
<dbReference type="eggNOG" id="ENOG502R875">
    <property type="taxonomic scope" value="Eukaryota"/>
</dbReference>
<dbReference type="Pfam" id="PF20241">
    <property type="entry name" value="DUF6598"/>
    <property type="match status" value="1"/>
</dbReference>
<name>K3XQN8_SETIT</name>
<dbReference type="EMBL" id="AGNK02003366">
    <property type="status" value="NOT_ANNOTATED_CDS"/>
    <property type="molecule type" value="Genomic_DNA"/>
</dbReference>
<dbReference type="PANTHER" id="PTHR33065:SF88">
    <property type="entry name" value="OS11G0104220 PROTEIN"/>
    <property type="match status" value="1"/>
</dbReference>
<evidence type="ECO:0000259" key="1">
    <source>
        <dbReference type="Pfam" id="PF20241"/>
    </source>
</evidence>
<dbReference type="STRING" id="4555.K3XQN8"/>
<organism evidence="2 3">
    <name type="scientific">Setaria italica</name>
    <name type="common">Foxtail millet</name>
    <name type="synonym">Panicum italicum</name>
    <dbReference type="NCBI Taxonomy" id="4555"/>
    <lineage>
        <taxon>Eukaryota</taxon>
        <taxon>Viridiplantae</taxon>
        <taxon>Streptophyta</taxon>
        <taxon>Embryophyta</taxon>
        <taxon>Tracheophyta</taxon>
        <taxon>Spermatophyta</taxon>
        <taxon>Magnoliopsida</taxon>
        <taxon>Liliopsida</taxon>
        <taxon>Poales</taxon>
        <taxon>Poaceae</taxon>
        <taxon>PACMAD clade</taxon>
        <taxon>Panicoideae</taxon>
        <taxon>Panicodae</taxon>
        <taxon>Paniceae</taxon>
        <taxon>Cenchrinae</taxon>
        <taxon>Setaria</taxon>
    </lineage>
</organism>
<accession>K3XQN8</accession>
<dbReference type="PANTHER" id="PTHR33065">
    <property type="entry name" value="OS07G0486400 PROTEIN"/>
    <property type="match status" value="1"/>
</dbReference>
<feature type="domain" description="DUF6598" evidence="1">
    <location>
        <begin position="4"/>
        <end position="138"/>
    </location>
</feature>
<evidence type="ECO:0000313" key="3">
    <source>
        <dbReference type="Proteomes" id="UP000004995"/>
    </source>
</evidence>
<dbReference type="Proteomes" id="UP000004995">
    <property type="component" value="Unassembled WGS sequence"/>
</dbReference>
<reference evidence="3" key="1">
    <citation type="journal article" date="2012" name="Nat. Biotechnol.">
        <title>Reference genome sequence of the model plant Setaria.</title>
        <authorList>
            <person name="Bennetzen J.L."/>
            <person name="Schmutz J."/>
            <person name="Wang H."/>
            <person name="Percifield R."/>
            <person name="Hawkins J."/>
            <person name="Pontaroli A.C."/>
            <person name="Estep M."/>
            <person name="Feng L."/>
            <person name="Vaughn J.N."/>
            <person name="Grimwood J."/>
            <person name="Jenkins J."/>
            <person name="Barry K."/>
            <person name="Lindquist E."/>
            <person name="Hellsten U."/>
            <person name="Deshpande S."/>
            <person name="Wang X."/>
            <person name="Wu X."/>
            <person name="Mitros T."/>
            <person name="Triplett J."/>
            <person name="Yang X."/>
            <person name="Ye C.Y."/>
            <person name="Mauro-Herrera M."/>
            <person name="Wang L."/>
            <person name="Li P."/>
            <person name="Sharma M."/>
            <person name="Sharma R."/>
            <person name="Ronald P.C."/>
            <person name="Panaud O."/>
            <person name="Kellogg E.A."/>
            <person name="Brutnell T.P."/>
            <person name="Doust A.N."/>
            <person name="Tuskan G.A."/>
            <person name="Rokhsar D."/>
            <person name="Devos K.M."/>
        </authorList>
    </citation>
    <scope>NUCLEOTIDE SEQUENCE [LARGE SCALE GENOMIC DNA]</scope>
    <source>
        <strain evidence="3">cv. Yugu1</strain>
    </source>
</reference>
<dbReference type="Gramene" id="KQL07701">
    <property type="protein sequence ID" value="KQL07701"/>
    <property type="gene ID" value="SETIT_004225mg"/>
</dbReference>
<dbReference type="InterPro" id="IPR046533">
    <property type="entry name" value="DUF6598"/>
</dbReference>
<keyword evidence="3" id="KW-1185">Reference proteome</keyword>
<proteinExistence type="predicted"/>
<evidence type="ECO:0000313" key="2">
    <source>
        <dbReference type="EnsemblPlants" id="KQL07701"/>
    </source>
</evidence>
<sequence>SPFITTRSSSCKRSELEFAVALLVKSVEATIRVKVVRGSWPDHYRGQVVSRTTSISHGGVVLLDTRYGKMSVNRYGVVELSRNVVSVESGGQLKVGVVASQFEDDENAVAEGLVDFTPKTTGVSHGNCDLGFYLVRTSIHWSLPCFVDDHVGLQNKPV</sequence>
<protein>
    <recommendedName>
        <fullName evidence="1">DUF6598 domain-containing protein</fullName>
    </recommendedName>
</protein>
<dbReference type="HOGENOM" id="CLU_030845_3_2_1"/>
<dbReference type="AlphaFoldDB" id="K3XQN8"/>